<keyword evidence="5" id="KW-0067">ATP-binding</keyword>
<dbReference type="Pfam" id="PF00005">
    <property type="entry name" value="ABC_tran"/>
    <property type="match status" value="1"/>
</dbReference>
<evidence type="ECO:0000313" key="12">
    <source>
        <dbReference type="Proteomes" id="UP000695022"/>
    </source>
</evidence>
<comment type="similarity">
    <text evidence="1">Belongs to the ABC transporter superfamily. ABCD family. Peroxisomal fatty acyl CoA transporter (TC 3.A.1.203) subfamily.</text>
</comment>
<feature type="compositionally biased region" description="Low complexity" evidence="8">
    <location>
        <begin position="57"/>
        <end position="72"/>
    </location>
</feature>
<dbReference type="InterPro" id="IPR036640">
    <property type="entry name" value="ABC1_TM_sf"/>
</dbReference>
<keyword evidence="12" id="KW-1185">Reference proteome</keyword>
<reference evidence="13" key="1">
    <citation type="submission" date="2025-08" db="UniProtKB">
        <authorList>
            <consortium name="RefSeq"/>
        </authorList>
    </citation>
    <scope>IDENTIFICATION</scope>
</reference>
<dbReference type="InterPro" id="IPR050835">
    <property type="entry name" value="ABC_transporter_sub-D"/>
</dbReference>
<dbReference type="InterPro" id="IPR027417">
    <property type="entry name" value="P-loop_NTPase"/>
</dbReference>
<dbReference type="InterPro" id="IPR003439">
    <property type="entry name" value="ABC_transporter-like_ATP-bd"/>
</dbReference>
<evidence type="ECO:0000256" key="5">
    <source>
        <dbReference type="ARBA" id="ARBA00022840"/>
    </source>
</evidence>
<sequence>MSAILRFAQKKNINLGKATGGVVFAVLCAYGIKRSYKILKQKQKESAFIVASHADSDTANTGNSNSNTNVNSSKREKKNVPAFDKVFLRQLVKILKIVVPSVWTKDFLLLVIHTTTLVSRTFLSIYVASLDSKIVRSIVRRDAKAFTLMMMKWLLVAIPATFINSLIRFLESKVALGFRTRLVHHAYELYFKNQTYYKVSNMDNRLVNADQCLTEDITMFSQQVAHLYSHVTKPILDIAVVTITLTAMTIRKGAFSWKPPLIATVVIYATGRILRALSPKFGKLVSEEASRKGYLRYAHSRVIANAEEIAFYGGHKVEKNLLSKCYNDLVEQMDLIYRKRLWYIMLEQFLMKYVWSASGLTMVAIPIITADGIRRDGTKYTDDPDGGVTERTKAYTFAKSLLINGADAIERLMSSLKEITELAGYTSRVHDMLEVFEHVANGRYERNSVTVNSIKSKGSINGSLDIKGEIVESVDGSIKLEDVPIITPNGDVVVASLSIDMIPGQHLLITGPNGCGKSSLFRILSGLWPVYRGKLHRPLNCSTFYIPQRPYMSVGSLRHQVIYPDTESDMAARGLTDDDLDAVLGVVHLQHIVAREGGWDSCSDWKDVLSGGEKQRMGMARLFYHKPQFALLDECTSAVSIDVEASIYQTAKDMDITLLTITHRPSLWRFHTRVLQFDGEGGWHVERLDASARISLRDEARRLETQLAGVARDERRLREICRVLGEESAMLRNIDRQHDEDCHTATPDDADADD</sequence>
<gene>
    <name evidence="13" type="primary">LOC106811886</name>
</gene>
<feature type="transmembrane region" description="Helical" evidence="9">
    <location>
        <begin position="12"/>
        <end position="32"/>
    </location>
</feature>
<feature type="region of interest" description="Disordered" evidence="8">
    <location>
        <begin position="56"/>
        <end position="76"/>
    </location>
</feature>
<evidence type="ECO:0000313" key="13">
    <source>
        <dbReference type="RefSeq" id="XP_014671091.1"/>
    </source>
</evidence>
<name>A0ABM1EFX0_PRICU</name>
<keyword evidence="3 9" id="KW-0812">Transmembrane</keyword>
<dbReference type="CDD" id="cd03223">
    <property type="entry name" value="ABCD_peroxisomal_ALDP"/>
    <property type="match status" value="1"/>
</dbReference>
<keyword evidence="4" id="KW-0547">Nucleotide-binding</keyword>
<dbReference type="InterPro" id="IPR003593">
    <property type="entry name" value="AAA+_ATPase"/>
</dbReference>
<dbReference type="Gene3D" id="3.40.50.300">
    <property type="entry name" value="P-loop containing nucleotide triphosphate hydrolases"/>
    <property type="match status" value="1"/>
</dbReference>
<dbReference type="GeneID" id="106811886"/>
<dbReference type="SUPFAM" id="SSF90123">
    <property type="entry name" value="ABC transporter transmembrane region"/>
    <property type="match status" value="1"/>
</dbReference>
<evidence type="ECO:0000259" key="11">
    <source>
        <dbReference type="PROSITE" id="PS50929"/>
    </source>
</evidence>
<dbReference type="Pfam" id="PF06472">
    <property type="entry name" value="ABC_membrane_2"/>
    <property type="match status" value="1"/>
</dbReference>
<dbReference type="InterPro" id="IPR011527">
    <property type="entry name" value="ABC1_TM_dom"/>
</dbReference>
<keyword evidence="2" id="KW-0813">Transport</keyword>
<evidence type="ECO:0000256" key="4">
    <source>
        <dbReference type="ARBA" id="ARBA00022741"/>
    </source>
</evidence>
<dbReference type="RefSeq" id="XP_014671091.1">
    <property type="nucleotide sequence ID" value="XM_014815605.1"/>
</dbReference>
<evidence type="ECO:0000256" key="2">
    <source>
        <dbReference type="ARBA" id="ARBA00022448"/>
    </source>
</evidence>
<feature type="transmembrane region" description="Helical" evidence="9">
    <location>
        <begin position="107"/>
        <end position="129"/>
    </location>
</feature>
<evidence type="ECO:0000256" key="3">
    <source>
        <dbReference type="ARBA" id="ARBA00022692"/>
    </source>
</evidence>
<protein>
    <submittedName>
        <fullName evidence="13">ATP-binding cassette sub-family D member 2-like</fullName>
    </submittedName>
</protein>
<dbReference type="PROSITE" id="PS50893">
    <property type="entry name" value="ABC_TRANSPORTER_2"/>
    <property type="match status" value="1"/>
</dbReference>
<dbReference type="PROSITE" id="PS00211">
    <property type="entry name" value="ABC_TRANSPORTER_1"/>
    <property type="match status" value="1"/>
</dbReference>
<feature type="domain" description="ABC transporter" evidence="10">
    <location>
        <begin position="478"/>
        <end position="733"/>
    </location>
</feature>
<evidence type="ECO:0000256" key="9">
    <source>
        <dbReference type="SAM" id="Phobius"/>
    </source>
</evidence>
<dbReference type="PROSITE" id="PS50929">
    <property type="entry name" value="ABC_TM1F"/>
    <property type="match status" value="1"/>
</dbReference>
<feature type="domain" description="ABC transmembrane type-1" evidence="11">
    <location>
        <begin position="121"/>
        <end position="351"/>
    </location>
</feature>
<evidence type="ECO:0000256" key="1">
    <source>
        <dbReference type="ARBA" id="ARBA00008575"/>
    </source>
</evidence>
<dbReference type="PANTHER" id="PTHR11384:SF67">
    <property type="entry name" value="ATP-BINDING CASSETTE SUB-FAMILY D MEMBER 1"/>
    <property type="match status" value="1"/>
</dbReference>
<dbReference type="SUPFAM" id="SSF52540">
    <property type="entry name" value="P-loop containing nucleoside triphosphate hydrolases"/>
    <property type="match status" value="1"/>
</dbReference>
<dbReference type="Proteomes" id="UP000695022">
    <property type="component" value="Unplaced"/>
</dbReference>
<evidence type="ECO:0000256" key="8">
    <source>
        <dbReference type="SAM" id="MobiDB-lite"/>
    </source>
</evidence>
<feature type="transmembrane region" description="Helical" evidence="9">
    <location>
        <begin position="150"/>
        <end position="170"/>
    </location>
</feature>
<keyword evidence="7 9" id="KW-0472">Membrane</keyword>
<dbReference type="SMART" id="SM00382">
    <property type="entry name" value="AAA"/>
    <property type="match status" value="1"/>
</dbReference>
<evidence type="ECO:0000256" key="6">
    <source>
        <dbReference type="ARBA" id="ARBA00022989"/>
    </source>
</evidence>
<keyword evidence="6 9" id="KW-1133">Transmembrane helix</keyword>
<evidence type="ECO:0000259" key="10">
    <source>
        <dbReference type="PROSITE" id="PS50893"/>
    </source>
</evidence>
<dbReference type="PANTHER" id="PTHR11384">
    <property type="entry name" value="ATP-BINDING CASSETTE, SUB-FAMILY D MEMBER"/>
    <property type="match status" value="1"/>
</dbReference>
<dbReference type="Gene3D" id="1.20.1560.10">
    <property type="entry name" value="ABC transporter type 1, transmembrane domain"/>
    <property type="match status" value="1"/>
</dbReference>
<proteinExistence type="inferred from homology"/>
<organism evidence="12 13">
    <name type="scientific">Priapulus caudatus</name>
    <name type="common">Priapulid worm</name>
    <dbReference type="NCBI Taxonomy" id="37621"/>
    <lineage>
        <taxon>Eukaryota</taxon>
        <taxon>Metazoa</taxon>
        <taxon>Ecdysozoa</taxon>
        <taxon>Scalidophora</taxon>
        <taxon>Priapulida</taxon>
        <taxon>Priapulimorpha</taxon>
        <taxon>Priapulimorphida</taxon>
        <taxon>Priapulidae</taxon>
        <taxon>Priapulus</taxon>
    </lineage>
</organism>
<accession>A0ABM1EFX0</accession>
<dbReference type="InterPro" id="IPR017871">
    <property type="entry name" value="ABC_transporter-like_CS"/>
</dbReference>
<evidence type="ECO:0000256" key="7">
    <source>
        <dbReference type="ARBA" id="ARBA00023136"/>
    </source>
</evidence>